<dbReference type="SUPFAM" id="SSF51306">
    <property type="entry name" value="LexA/Signal peptidase"/>
    <property type="match status" value="1"/>
</dbReference>
<dbReference type="GO" id="GO:0009003">
    <property type="term" value="F:signal peptidase activity"/>
    <property type="evidence" value="ECO:0007669"/>
    <property type="project" value="UniProtKB-EC"/>
</dbReference>
<dbReference type="FunFam" id="2.10.109.10:FF:000003">
    <property type="entry name" value="Signal peptidase complex catalytic subunit SEC11"/>
    <property type="match status" value="1"/>
</dbReference>
<comment type="function">
    <text evidence="13">Catalytic component of the signal peptidase complex (SPC) which catalyzes the cleavage of N-terminal signal sequences from nascent proteins as they are translocated into the lumen of the endoplasmic reticulum. Specifically cleaves N-terminal signal peptides that contain a hydrophobic alpha-helix (h-region) shorter than 18-20 amino acids.</text>
</comment>
<organism evidence="16">
    <name type="scientific">Graphocephala atropunctata</name>
    <dbReference type="NCBI Taxonomy" id="36148"/>
    <lineage>
        <taxon>Eukaryota</taxon>
        <taxon>Metazoa</taxon>
        <taxon>Ecdysozoa</taxon>
        <taxon>Arthropoda</taxon>
        <taxon>Hexapoda</taxon>
        <taxon>Insecta</taxon>
        <taxon>Pterygota</taxon>
        <taxon>Neoptera</taxon>
        <taxon>Paraneoptera</taxon>
        <taxon>Hemiptera</taxon>
        <taxon>Auchenorrhyncha</taxon>
        <taxon>Membracoidea</taxon>
        <taxon>Cicadellidae</taxon>
        <taxon>Cicadellinae</taxon>
        <taxon>Cicadellini</taxon>
        <taxon>Graphocephala</taxon>
    </lineage>
</organism>
<gene>
    <name evidence="16" type="ORF">g.4711</name>
</gene>
<feature type="domain" description="Peptidase S24/S26A/S26B/S26C" evidence="15">
    <location>
        <begin position="34"/>
        <end position="105"/>
    </location>
</feature>
<evidence type="ECO:0000256" key="3">
    <source>
        <dbReference type="ARBA" id="ARBA00011035"/>
    </source>
</evidence>
<evidence type="ECO:0000256" key="12">
    <source>
        <dbReference type="ARBA" id="ARBA00023136"/>
    </source>
</evidence>
<keyword evidence="7" id="KW-0812">Transmembrane</keyword>
<name>A0A1B6KJ13_9HEMI</name>
<dbReference type="InterPro" id="IPR001733">
    <property type="entry name" value="Peptidase_S26B"/>
</dbReference>
<dbReference type="GO" id="GO:0005787">
    <property type="term" value="C:signal peptidase complex"/>
    <property type="evidence" value="ECO:0007669"/>
    <property type="project" value="UniProtKB-ARBA"/>
</dbReference>
<dbReference type="PRINTS" id="PR00728">
    <property type="entry name" value="SIGNALPTASE"/>
</dbReference>
<comment type="catalytic activity">
    <reaction evidence="1 14">
        <text>Cleavage of hydrophobic, N-terminal signal or leader sequences from secreted and periplasmic proteins.</text>
        <dbReference type="EC" id="3.4.21.89"/>
    </reaction>
</comment>
<dbReference type="InterPro" id="IPR019758">
    <property type="entry name" value="Pept_S26A_signal_pept_1_CS"/>
</dbReference>
<evidence type="ECO:0000256" key="7">
    <source>
        <dbReference type="ARBA" id="ARBA00022692"/>
    </source>
</evidence>
<dbReference type="InterPro" id="IPR036286">
    <property type="entry name" value="LexA/Signal_pep-like_sf"/>
</dbReference>
<dbReference type="PANTHER" id="PTHR10806:SF6">
    <property type="entry name" value="SIGNAL PEPTIDASE COMPLEX CATALYTIC SUBUNIT SEC11"/>
    <property type="match status" value="1"/>
</dbReference>
<evidence type="ECO:0000313" key="16">
    <source>
        <dbReference type="EMBL" id="JAT11429.1"/>
    </source>
</evidence>
<dbReference type="GO" id="GO:0006465">
    <property type="term" value="P:signal peptide processing"/>
    <property type="evidence" value="ECO:0007669"/>
    <property type="project" value="UniProtKB-UniRule"/>
</dbReference>
<keyword evidence="10" id="KW-0735">Signal-anchor</keyword>
<protein>
    <recommendedName>
        <fullName evidence="5 14">Signal peptidase complex catalytic subunit SEC11</fullName>
        <ecNumber evidence="4 14">3.4.21.89</ecNumber>
    </recommendedName>
</protein>
<dbReference type="NCBIfam" id="TIGR02228">
    <property type="entry name" value="sigpep_I_arch"/>
    <property type="match status" value="1"/>
</dbReference>
<dbReference type="PROSITE" id="PS00501">
    <property type="entry name" value="SPASE_I_1"/>
    <property type="match status" value="1"/>
</dbReference>
<dbReference type="AlphaFoldDB" id="A0A1B6KJ13"/>
<dbReference type="InterPro" id="IPR015927">
    <property type="entry name" value="Peptidase_S24_S26A/B/C"/>
</dbReference>
<reference evidence="16" key="1">
    <citation type="submission" date="2015-11" db="EMBL/GenBank/DDBJ databases">
        <title>De novo transcriptome assembly of four potential Pierce s Disease insect vectors from Arizona vineyards.</title>
        <authorList>
            <person name="Tassone E.E."/>
        </authorList>
    </citation>
    <scope>NUCLEOTIDE SEQUENCE</scope>
</reference>
<dbReference type="InterPro" id="IPR019756">
    <property type="entry name" value="Pept_S26A_signal_pept_1_Ser-AS"/>
</dbReference>
<dbReference type="GO" id="GO:0004252">
    <property type="term" value="F:serine-type endopeptidase activity"/>
    <property type="evidence" value="ECO:0007669"/>
    <property type="project" value="InterPro"/>
</dbReference>
<evidence type="ECO:0000256" key="8">
    <source>
        <dbReference type="ARBA" id="ARBA00022801"/>
    </source>
</evidence>
<accession>A0A1B6KJ13</accession>
<evidence type="ECO:0000256" key="14">
    <source>
        <dbReference type="RuleBase" id="RU362047"/>
    </source>
</evidence>
<dbReference type="Gene3D" id="2.10.109.10">
    <property type="entry name" value="Umud Fragment, subunit A"/>
    <property type="match status" value="1"/>
</dbReference>
<keyword evidence="9 14" id="KW-0256">Endoplasmic reticulum</keyword>
<dbReference type="EC" id="3.4.21.89" evidence="4 14"/>
<evidence type="ECO:0000259" key="15">
    <source>
        <dbReference type="Pfam" id="PF00717"/>
    </source>
</evidence>
<evidence type="ECO:0000256" key="13">
    <source>
        <dbReference type="ARBA" id="ARBA00045533"/>
    </source>
</evidence>
<evidence type="ECO:0000256" key="1">
    <source>
        <dbReference type="ARBA" id="ARBA00000677"/>
    </source>
</evidence>
<dbReference type="Pfam" id="PF00717">
    <property type="entry name" value="Peptidase_S24"/>
    <property type="match status" value="1"/>
</dbReference>
<evidence type="ECO:0000256" key="2">
    <source>
        <dbReference type="ARBA" id="ARBA00004648"/>
    </source>
</evidence>
<keyword evidence="12" id="KW-0472">Membrane</keyword>
<dbReference type="CDD" id="cd06530">
    <property type="entry name" value="S26_SPase_I"/>
    <property type="match status" value="1"/>
</dbReference>
<keyword evidence="8 14" id="KW-0378">Hydrolase</keyword>
<dbReference type="PROSITE" id="PS00761">
    <property type="entry name" value="SPASE_I_3"/>
    <property type="match status" value="1"/>
</dbReference>
<dbReference type="EMBL" id="GEBQ01028548">
    <property type="protein sequence ID" value="JAT11429.1"/>
    <property type="molecule type" value="Transcribed_RNA"/>
</dbReference>
<evidence type="ECO:0000256" key="4">
    <source>
        <dbReference type="ARBA" id="ARBA00013208"/>
    </source>
</evidence>
<proteinExistence type="inferred from homology"/>
<evidence type="ECO:0000256" key="5">
    <source>
        <dbReference type="ARBA" id="ARBA00019685"/>
    </source>
</evidence>
<keyword evidence="6 14" id="KW-0645">Protease</keyword>
<sequence>MMMFGFVGEWRRMDKRQYLHQVLCLAVVASSALMAWKGLMVVTNSKSPIVVVLSGSMEPAFYRGDLLLLTNPAGEPVRAGDIVVFRVTGKEIPIVHRVVRVHERENGTLKFLTKGDNNPVDDRGLYTPGQLWLTETDVVGRAKGVLRYIGLLTIFMNEYPRIKYAIVATLGLHVLLTRQT</sequence>
<evidence type="ECO:0000256" key="6">
    <source>
        <dbReference type="ARBA" id="ARBA00022670"/>
    </source>
</evidence>
<comment type="subunit">
    <text evidence="14">Component of the signal peptidase complex.</text>
</comment>
<evidence type="ECO:0000256" key="10">
    <source>
        <dbReference type="ARBA" id="ARBA00022968"/>
    </source>
</evidence>
<dbReference type="PANTHER" id="PTHR10806">
    <property type="entry name" value="SIGNAL PEPTIDASE COMPLEX CATALYTIC SUBUNIT SEC11"/>
    <property type="match status" value="1"/>
</dbReference>
<comment type="subcellular location">
    <subcellularLocation>
        <location evidence="2">Endoplasmic reticulum membrane</location>
        <topology evidence="2">Single-pass type II membrane protein</topology>
    </subcellularLocation>
</comment>
<comment type="similarity">
    <text evidence="3 14">Belongs to the peptidase S26B family.</text>
</comment>
<dbReference type="InterPro" id="IPR019533">
    <property type="entry name" value="Peptidase_S26"/>
</dbReference>
<evidence type="ECO:0000256" key="11">
    <source>
        <dbReference type="ARBA" id="ARBA00022989"/>
    </source>
</evidence>
<evidence type="ECO:0000256" key="9">
    <source>
        <dbReference type="ARBA" id="ARBA00022824"/>
    </source>
</evidence>
<keyword evidence="11" id="KW-1133">Transmembrane helix</keyword>